<keyword evidence="3" id="KW-0503">Monooxygenase</keyword>
<dbReference type="PANTHER" id="PTHR36440:SF1">
    <property type="entry name" value="PUTATIVE (AFU_ORTHOLOGUE AFUA_8G07350)-RELATED"/>
    <property type="match status" value="1"/>
</dbReference>
<dbReference type="Proteomes" id="UP000181951">
    <property type="component" value="Unassembled WGS sequence"/>
</dbReference>
<dbReference type="STRING" id="310780.SAMN05216267_10336"/>
<keyword evidence="3" id="KW-0560">Oxidoreductase</keyword>
<dbReference type="InterPro" id="IPR053146">
    <property type="entry name" value="QDO-like"/>
</dbReference>
<dbReference type="AlphaFoldDB" id="A0A1H8R653"/>
<feature type="domain" description="Cupin type-1" evidence="2">
    <location>
        <begin position="15"/>
        <end position="131"/>
    </location>
</feature>
<sequence length="191" mass="20327">MTGLVLPAGAGRRLVTPAQEVTFKATGEQGSSVSVFEVVVPAGFDVGAHVHARSQEFFYVLEGELELLAFEPAQRTDSDWHRWRAADADEGVVRAGAGACMFVPSHTPHAFRNAGDVPARMLFTCFPSPDHERYFEEIAEIWGRGGAVDPEAVAAMRRRYDVEQITPLRFAPPTPAAAGAGAAGTGGTGGM</sequence>
<evidence type="ECO:0000313" key="3">
    <source>
        <dbReference type="EMBL" id="SEO61816.1"/>
    </source>
</evidence>
<accession>A0A1H8R653</accession>
<dbReference type="InterPro" id="IPR014710">
    <property type="entry name" value="RmlC-like_jellyroll"/>
</dbReference>
<dbReference type="InterPro" id="IPR006045">
    <property type="entry name" value="Cupin_1"/>
</dbReference>
<feature type="region of interest" description="Disordered" evidence="1">
    <location>
        <begin position="171"/>
        <end position="191"/>
    </location>
</feature>
<dbReference type="GO" id="GO:0004497">
    <property type="term" value="F:monooxygenase activity"/>
    <property type="evidence" value="ECO:0007669"/>
    <property type="project" value="UniProtKB-KW"/>
</dbReference>
<evidence type="ECO:0000256" key="1">
    <source>
        <dbReference type="SAM" id="MobiDB-lite"/>
    </source>
</evidence>
<evidence type="ECO:0000313" key="4">
    <source>
        <dbReference type="Proteomes" id="UP000181951"/>
    </source>
</evidence>
<organism evidence="3 4">
    <name type="scientific">Actinacidiphila rubida</name>
    <dbReference type="NCBI Taxonomy" id="310780"/>
    <lineage>
        <taxon>Bacteria</taxon>
        <taxon>Bacillati</taxon>
        <taxon>Actinomycetota</taxon>
        <taxon>Actinomycetes</taxon>
        <taxon>Kitasatosporales</taxon>
        <taxon>Streptomycetaceae</taxon>
        <taxon>Actinacidiphila</taxon>
    </lineage>
</organism>
<gene>
    <name evidence="3" type="ORF">SAMN05216267_10336</name>
</gene>
<evidence type="ECO:0000259" key="2">
    <source>
        <dbReference type="Pfam" id="PF00190"/>
    </source>
</evidence>
<protein>
    <submittedName>
        <fullName evidence="3">1,3,6,8-tetrahydroxynaphthalene monooxygenase</fullName>
    </submittedName>
</protein>
<proteinExistence type="predicted"/>
<feature type="compositionally biased region" description="Gly residues" evidence="1">
    <location>
        <begin position="181"/>
        <end position="191"/>
    </location>
</feature>
<dbReference type="Pfam" id="PF00190">
    <property type="entry name" value="Cupin_1"/>
    <property type="match status" value="1"/>
</dbReference>
<keyword evidence="4" id="KW-1185">Reference proteome</keyword>
<dbReference type="Gene3D" id="2.60.120.10">
    <property type="entry name" value="Jelly Rolls"/>
    <property type="match status" value="1"/>
</dbReference>
<dbReference type="PANTHER" id="PTHR36440">
    <property type="entry name" value="PUTATIVE (AFU_ORTHOLOGUE AFUA_8G07350)-RELATED"/>
    <property type="match status" value="1"/>
</dbReference>
<reference evidence="3 4" key="1">
    <citation type="submission" date="2016-10" db="EMBL/GenBank/DDBJ databases">
        <authorList>
            <person name="de Groot N.N."/>
        </authorList>
    </citation>
    <scope>NUCLEOTIDE SEQUENCE [LARGE SCALE GENOMIC DNA]</scope>
    <source>
        <strain evidence="3 4">CGMCC 4.2026</strain>
    </source>
</reference>
<dbReference type="RefSeq" id="WP_075017820.1">
    <property type="nucleotide sequence ID" value="NZ_FODD01000033.1"/>
</dbReference>
<dbReference type="SUPFAM" id="SSF51182">
    <property type="entry name" value="RmlC-like cupins"/>
    <property type="match status" value="1"/>
</dbReference>
<dbReference type="InterPro" id="IPR011051">
    <property type="entry name" value="RmlC_Cupin_sf"/>
</dbReference>
<name>A0A1H8R653_9ACTN</name>
<dbReference type="EMBL" id="FODD01000033">
    <property type="protein sequence ID" value="SEO61816.1"/>
    <property type="molecule type" value="Genomic_DNA"/>
</dbReference>
<dbReference type="OrthoDB" id="9090296at2"/>